<accession>A0ABQ9XI29</accession>
<gene>
    <name evidence="1" type="ORF">BLNAU_13743</name>
</gene>
<proteinExistence type="predicted"/>
<comment type="caution">
    <text evidence="1">The sequence shown here is derived from an EMBL/GenBank/DDBJ whole genome shotgun (WGS) entry which is preliminary data.</text>
</comment>
<dbReference type="EMBL" id="JARBJD010000120">
    <property type="protein sequence ID" value="KAK2951364.1"/>
    <property type="molecule type" value="Genomic_DNA"/>
</dbReference>
<sequence>MEDIEDVIEEKLRNDKKGYFEKSIATFSIEWKTSINERHTLLLLPHRSRTAPLWKTMRRHVVTIARNSRDIPVHLEDHPELSPARSYTCTEMPQHPTPRYACRFLVFYPIQTHLPLSLRILDLSRTPNSFLFSTDCSAFLNWDEGRHQTEHEQAVVFQSLVATVKLKPALDVSLEAKVVQFLESVSTGARSSYTNRSSHSIEIMAVIVIWCGPSLFSDGSDCVQPSTTQLTRLDNSLTVRTARLKIVTCMTYLVPEIGKCITLRPLLVEDITAGGIEAALRGCVLHEVVGRTAFRFRVEGHQARDHPTLLY</sequence>
<name>A0ABQ9XI29_9EUKA</name>
<protein>
    <submittedName>
        <fullName evidence="1">Uncharacterized protein</fullName>
    </submittedName>
</protein>
<evidence type="ECO:0000313" key="2">
    <source>
        <dbReference type="Proteomes" id="UP001281761"/>
    </source>
</evidence>
<reference evidence="1 2" key="1">
    <citation type="journal article" date="2022" name="bioRxiv">
        <title>Genomics of Preaxostyla Flagellates Illuminates Evolutionary Transitions and the Path Towards Mitochondrial Loss.</title>
        <authorList>
            <person name="Novak L.V.F."/>
            <person name="Treitli S.C."/>
            <person name="Pyrih J."/>
            <person name="Halakuc P."/>
            <person name="Pipaliya S.V."/>
            <person name="Vacek V."/>
            <person name="Brzon O."/>
            <person name="Soukal P."/>
            <person name="Eme L."/>
            <person name="Dacks J.B."/>
            <person name="Karnkowska A."/>
            <person name="Elias M."/>
            <person name="Hampl V."/>
        </authorList>
    </citation>
    <scope>NUCLEOTIDE SEQUENCE [LARGE SCALE GENOMIC DNA]</scope>
    <source>
        <strain evidence="1">NAU3</strain>
        <tissue evidence="1">Gut</tissue>
    </source>
</reference>
<evidence type="ECO:0000313" key="1">
    <source>
        <dbReference type="EMBL" id="KAK2951364.1"/>
    </source>
</evidence>
<dbReference type="Proteomes" id="UP001281761">
    <property type="component" value="Unassembled WGS sequence"/>
</dbReference>
<keyword evidence="2" id="KW-1185">Reference proteome</keyword>
<organism evidence="1 2">
    <name type="scientific">Blattamonas nauphoetae</name>
    <dbReference type="NCBI Taxonomy" id="2049346"/>
    <lineage>
        <taxon>Eukaryota</taxon>
        <taxon>Metamonada</taxon>
        <taxon>Preaxostyla</taxon>
        <taxon>Oxymonadida</taxon>
        <taxon>Blattamonas</taxon>
    </lineage>
</organism>